<name>A0AAW1HYS3_SAPOF</name>
<gene>
    <name evidence="2" type="ORF">RND81_10G076400</name>
</gene>
<dbReference type="InterPro" id="IPR040381">
    <property type="entry name" value="At4g14450-like"/>
</dbReference>
<reference evidence="2" key="1">
    <citation type="submission" date="2024-03" db="EMBL/GenBank/DDBJ databases">
        <title>WGS assembly of Saponaria officinalis var. Norfolk2.</title>
        <authorList>
            <person name="Jenkins J."/>
            <person name="Shu S."/>
            <person name="Grimwood J."/>
            <person name="Barry K."/>
            <person name="Goodstein D."/>
            <person name="Schmutz J."/>
            <person name="Leebens-Mack J."/>
            <person name="Osbourn A."/>
        </authorList>
    </citation>
    <scope>NUCLEOTIDE SEQUENCE [LARGE SCALE GENOMIC DNA]</scope>
    <source>
        <strain evidence="2">JIC</strain>
    </source>
</reference>
<keyword evidence="3" id="KW-1185">Reference proteome</keyword>
<dbReference type="EMBL" id="JBDFQZ010000010">
    <property type="protein sequence ID" value="KAK9682476.1"/>
    <property type="molecule type" value="Genomic_DNA"/>
</dbReference>
<feature type="compositionally biased region" description="Polar residues" evidence="1">
    <location>
        <begin position="124"/>
        <end position="137"/>
    </location>
</feature>
<evidence type="ECO:0000313" key="2">
    <source>
        <dbReference type="EMBL" id="KAK9682476.1"/>
    </source>
</evidence>
<proteinExistence type="predicted"/>
<evidence type="ECO:0000256" key="1">
    <source>
        <dbReference type="SAM" id="MobiDB-lite"/>
    </source>
</evidence>
<evidence type="ECO:0000313" key="3">
    <source>
        <dbReference type="Proteomes" id="UP001443914"/>
    </source>
</evidence>
<comment type="caution">
    <text evidence="2">The sequence shown here is derived from an EMBL/GenBank/DDBJ whole genome shotgun (WGS) entry which is preliminary data.</text>
</comment>
<accession>A0AAW1HYS3</accession>
<organism evidence="2 3">
    <name type="scientific">Saponaria officinalis</name>
    <name type="common">Common soapwort</name>
    <name type="synonym">Lychnis saponaria</name>
    <dbReference type="NCBI Taxonomy" id="3572"/>
    <lineage>
        <taxon>Eukaryota</taxon>
        <taxon>Viridiplantae</taxon>
        <taxon>Streptophyta</taxon>
        <taxon>Embryophyta</taxon>
        <taxon>Tracheophyta</taxon>
        <taxon>Spermatophyta</taxon>
        <taxon>Magnoliopsida</taxon>
        <taxon>eudicotyledons</taxon>
        <taxon>Gunneridae</taxon>
        <taxon>Pentapetalae</taxon>
        <taxon>Caryophyllales</taxon>
        <taxon>Caryophyllaceae</taxon>
        <taxon>Caryophylleae</taxon>
        <taxon>Saponaria</taxon>
    </lineage>
</organism>
<feature type="region of interest" description="Disordered" evidence="1">
    <location>
        <begin position="1"/>
        <end position="152"/>
    </location>
</feature>
<dbReference type="PANTHER" id="PTHR33912">
    <property type="entry name" value="OS01G0939400 PROTEIN"/>
    <property type="match status" value="1"/>
</dbReference>
<dbReference type="Proteomes" id="UP001443914">
    <property type="component" value="Unassembled WGS sequence"/>
</dbReference>
<feature type="compositionally biased region" description="Polar residues" evidence="1">
    <location>
        <begin position="43"/>
        <end position="59"/>
    </location>
</feature>
<dbReference type="PANTHER" id="PTHR33912:SF3">
    <property type="entry name" value="OS01G0939400 PROTEIN"/>
    <property type="match status" value="1"/>
</dbReference>
<feature type="compositionally biased region" description="Low complexity" evidence="1">
    <location>
        <begin position="73"/>
        <end position="85"/>
    </location>
</feature>
<sequence length="169" mass="18438">MSLVDYATSDDDEEEEHHHHYHASTQLEPQPQPQPQPQQQPQKSLSKRSSGDPPSQNVSPVLPPPFEKLPDASLLLSSPVLSQPVGTDHSARVAAAMAENASRKREANGSSSSSIRGKIPRSQLPHSKNIPETSSGLLTPPQLRGRSNVVTEDISKLFVRRNSNSKEKS</sequence>
<dbReference type="AlphaFoldDB" id="A0AAW1HYS3"/>
<protein>
    <submittedName>
        <fullName evidence="2">Uncharacterized protein</fullName>
    </submittedName>
</protein>